<keyword evidence="3" id="KW-1185">Reference proteome</keyword>
<name>A0AAV8UXC3_9RHOD</name>
<feature type="compositionally biased region" description="Polar residues" evidence="1">
    <location>
        <begin position="17"/>
        <end position="32"/>
    </location>
</feature>
<feature type="region of interest" description="Disordered" evidence="1">
    <location>
        <begin position="14"/>
        <end position="45"/>
    </location>
</feature>
<proteinExistence type="predicted"/>
<dbReference type="Gene3D" id="3.40.50.1110">
    <property type="entry name" value="SGNH hydrolase"/>
    <property type="match status" value="1"/>
</dbReference>
<evidence type="ECO:0000256" key="1">
    <source>
        <dbReference type="SAM" id="MobiDB-lite"/>
    </source>
</evidence>
<feature type="compositionally biased region" description="Basic residues" evidence="1">
    <location>
        <begin position="33"/>
        <end position="42"/>
    </location>
</feature>
<dbReference type="Proteomes" id="UP001157974">
    <property type="component" value="Unassembled WGS sequence"/>
</dbReference>
<evidence type="ECO:0000313" key="3">
    <source>
        <dbReference type="Proteomes" id="UP001157974"/>
    </source>
</evidence>
<evidence type="ECO:0000313" key="2">
    <source>
        <dbReference type="EMBL" id="KAJ8905652.1"/>
    </source>
</evidence>
<dbReference type="InterPro" id="IPR036514">
    <property type="entry name" value="SGNH_hydro_sf"/>
</dbReference>
<dbReference type="EMBL" id="JAMWBK010000004">
    <property type="protein sequence ID" value="KAJ8905652.1"/>
    <property type="molecule type" value="Genomic_DNA"/>
</dbReference>
<sequence length="339" mass="37843">MAFAFQADISGTAKQRLMSSSEKTGSGEVNQSRKSRTGRSSRMKNEISSSSFYAEFHGHPIHDLARYAKFLREEAGNRPLVWLCGDSTLDNKYWVQGCSLRDLESEYASILRPPLARPDVAYHLGVAARDRALVVNCGVEESTLAQRLGGSLLAHDNIVRDNLMEGDVVVVSLGGNDVAHSPTLRTAISALSLIRLNRLQTLENEFDKAWGRKHMVRLFGEKTRLYIEKLVSLRKPRLVLVCMLYFPDENQTGSWADLPLRVLGYDAQPAKMQAVLRQLYLTATSEITIAGTKIVPVALYEALDPKDTEDYVQRVEPSDIGGQKMARHIWQTISSHLAL</sequence>
<organism evidence="2 3">
    <name type="scientific">Rhodosorus marinus</name>
    <dbReference type="NCBI Taxonomy" id="101924"/>
    <lineage>
        <taxon>Eukaryota</taxon>
        <taxon>Rhodophyta</taxon>
        <taxon>Stylonematophyceae</taxon>
        <taxon>Stylonematales</taxon>
        <taxon>Stylonemataceae</taxon>
        <taxon>Rhodosorus</taxon>
    </lineage>
</organism>
<dbReference type="AlphaFoldDB" id="A0AAV8UXC3"/>
<comment type="caution">
    <text evidence="2">The sequence shown here is derived from an EMBL/GenBank/DDBJ whole genome shotgun (WGS) entry which is preliminary data.</text>
</comment>
<accession>A0AAV8UXC3</accession>
<protein>
    <recommendedName>
        <fullName evidence="4">SGNH hydrolase-type esterase domain-containing protein</fullName>
    </recommendedName>
</protein>
<evidence type="ECO:0008006" key="4">
    <source>
        <dbReference type="Google" id="ProtNLM"/>
    </source>
</evidence>
<gene>
    <name evidence="2" type="ORF">NDN08_002158</name>
</gene>
<dbReference type="SUPFAM" id="SSF52266">
    <property type="entry name" value="SGNH hydrolase"/>
    <property type="match status" value="1"/>
</dbReference>
<reference evidence="2 3" key="1">
    <citation type="journal article" date="2023" name="Nat. Commun.">
        <title>Origin of minicircular mitochondrial genomes in red algae.</title>
        <authorList>
            <person name="Lee Y."/>
            <person name="Cho C.H."/>
            <person name="Lee Y.M."/>
            <person name="Park S.I."/>
            <person name="Yang J.H."/>
            <person name="West J.A."/>
            <person name="Bhattacharya D."/>
            <person name="Yoon H.S."/>
        </authorList>
    </citation>
    <scope>NUCLEOTIDE SEQUENCE [LARGE SCALE GENOMIC DNA]</scope>
    <source>
        <strain evidence="2 3">CCMP1338</strain>
        <tissue evidence="2">Whole cell</tissue>
    </source>
</reference>